<dbReference type="Gene3D" id="3.90.1200.10">
    <property type="match status" value="1"/>
</dbReference>
<keyword evidence="4" id="KW-1185">Reference proteome</keyword>
<dbReference type="EMBL" id="CP022521">
    <property type="protein sequence ID" value="ASO21190.1"/>
    <property type="molecule type" value="Genomic_DNA"/>
</dbReference>
<dbReference type="KEGG" id="ahg:AHOG_17825"/>
<feature type="region of interest" description="Disordered" evidence="1">
    <location>
        <begin position="257"/>
        <end position="297"/>
    </location>
</feature>
<dbReference type="AlphaFoldDB" id="A0A221W5M4"/>
<feature type="compositionally biased region" description="Low complexity" evidence="1">
    <location>
        <begin position="257"/>
        <end position="274"/>
    </location>
</feature>
<reference evidence="3 4" key="1">
    <citation type="submission" date="2017-07" db="EMBL/GenBank/DDBJ databases">
        <title>Complete genome sequence of Actinoalloteichus hoggarensis DSM 45943, type strain of Actinoalloteichus hoggarensis.</title>
        <authorList>
            <person name="Ruckert C."/>
            <person name="Nouioui I."/>
            <person name="Willmese J."/>
            <person name="van Wezel G."/>
            <person name="Klenk H.-P."/>
            <person name="Kalinowski J."/>
            <person name="Zotchev S.B."/>
        </authorList>
    </citation>
    <scope>NUCLEOTIDE SEQUENCE [LARGE SCALE GENOMIC DNA]</scope>
    <source>
        <strain evidence="3 4">DSM 45943</strain>
    </source>
</reference>
<dbReference type="GO" id="GO:0016740">
    <property type="term" value="F:transferase activity"/>
    <property type="evidence" value="ECO:0007669"/>
    <property type="project" value="UniProtKB-KW"/>
</dbReference>
<evidence type="ECO:0000313" key="3">
    <source>
        <dbReference type="EMBL" id="ASO21190.1"/>
    </source>
</evidence>
<evidence type="ECO:0000313" key="4">
    <source>
        <dbReference type="Proteomes" id="UP000204221"/>
    </source>
</evidence>
<accession>A0A221W5M4</accession>
<dbReference type="InterPro" id="IPR002575">
    <property type="entry name" value="Aminoglycoside_PTrfase"/>
</dbReference>
<gene>
    <name evidence="3" type="ORF">AHOG_17825</name>
</gene>
<name>A0A221W5M4_9PSEU</name>
<dbReference type="RefSeq" id="WP_093942397.1">
    <property type="nucleotide sequence ID" value="NZ_CP022521.1"/>
</dbReference>
<sequence>MVEDRSAAAVAAAFGLGTVLDEWESVHGGRSHRSWRLRTSEGDWIVKRLNRSRESWWLADHTIAAEIELAAVRRGISMPRPVPPRDPVAPLLADLTIDGGPASFLVHEWCSGRAPTAADITPDLADWVGWTLADLHSLSPDVPVDAVPPQTVHSVGEWAAWLDGAAPDVAPGFLGSVRTRLPDVERAVEIVTAALTGPGRGLTPVRTHRDVKPDNVLLTRTAPILVDWDGAGPDVAEWEAVRAASAFGRAAASPAAAAVSPSSSASPTATAPGPATGGGRPPGLPPANPPAASRAAAGDRHVFGRVLRAYTARSGRRIAPTTDAFAGLLRTQLGGAAWMLFRALGHRPVTPLERAAAHDHALELLADLHVSLTEIPTWTRWLAEAQDAP</sequence>
<dbReference type="Pfam" id="PF01636">
    <property type="entry name" value="APH"/>
    <property type="match status" value="1"/>
</dbReference>
<evidence type="ECO:0000256" key="1">
    <source>
        <dbReference type="SAM" id="MobiDB-lite"/>
    </source>
</evidence>
<dbReference type="OrthoDB" id="30633at2"/>
<keyword evidence="3" id="KW-0808">Transferase</keyword>
<dbReference type="SUPFAM" id="SSF56112">
    <property type="entry name" value="Protein kinase-like (PK-like)"/>
    <property type="match status" value="1"/>
</dbReference>
<organism evidence="3 4">
    <name type="scientific">Actinoalloteichus hoggarensis</name>
    <dbReference type="NCBI Taxonomy" id="1470176"/>
    <lineage>
        <taxon>Bacteria</taxon>
        <taxon>Bacillati</taxon>
        <taxon>Actinomycetota</taxon>
        <taxon>Actinomycetes</taxon>
        <taxon>Pseudonocardiales</taxon>
        <taxon>Pseudonocardiaceae</taxon>
        <taxon>Actinoalloteichus</taxon>
    </lineage>
</organism>
<dbReference type="Proteomes" id="UP000204221">
    <property type="component" value="Chromosome"/>
</dbReference>
<evidence type="ECO:0000259" key="2">
    <source>
        <dbReference type="Pfam" id="PF01636"/>
    </source>
</evidence>
<feature type="domain" description="Aminoglycoside phosphotransferase" evidence="2">
    <location>
        <begin position="23"/>
        <end position="254"/>
    </location>
</feature>
<dbReference type="InterPro" id="IPR011009">
    <property type="entry name" value="Kinase-like_dom_sf"/>
</dbReference>
<protein>
    <submittedName>
        <fullName evidence="3">Phosphotransferase enzyme family protein</fullName>
    </submittedName>
</protein>
<proteinExistence type="predicted"/>